<organism evidence="3">
    <name type="scientific">marine sediment metagenome</name>
    <dbReference type="NCBI Taxonomy" id="412755"/>
    <lineage>
        <taxon>unclassified sequences</taxon>
        <taxon>metagenomes</taxon>
        <taxon>ecological metagenomes</taxon>
    </lineage>
</organism>
<dbReference type="SUPFAM" id="SSF55681">
    <property type="entry name" value="Class II aaRS and biotin synthetases"/>
    <property type="match status" value="1"/>
</dbReference>
<dbReference type="PANTHER" id="PTHR21262">
    <property type="entry name" value="GUANOSINE-3',5'-BIS DIPHOSPHATE 3'-PYROPHOSPHOHYDROLASE"/>
    <property type="match status" value="1"/>
</dbReference>
<dbReference type="CDD" id="cd05399">
    <property type="entry name" value="NT_Rel-Spo_like"/>
    <property type="match status" value="1"/>
</dbReference>
<dbReference type="Pfam" id="PF04607">
    <property type="entry name" value="RelA_SpoT"/>
    <property type="match status" value="1"/>
</dbReference>
<evidence type="ECO:0000313" key="3">
    <source>
        <dbReference type="EMBL" id="GAH56143.1"/>
    </source>
</evidence>
<comment type="similarity">
    <text evidence="1">Belongs to the RelA/SpoT family.</text>
</comment>
<dbReference type="GO" id="GO:0015969">
    <property type="term" value="P:guanosine tetraphosphate metabolic process"/>
    <property type="evidence" value="ECO:0007669"/>
    <property type="project" value="InterPro"/>
</dbReference>
<dbReference type="InterPro" id="IPR007685">
    <property type="entry name" value="RelA_SpoT"/>
</dbReference>
<dbReference type="EMBL" id="BARU01025028">
    <property type="protein sequence ID" value="GAH56143.1"/>
    <property type="molecule type" value="Genomic_DNA"/>
</dbReference>
<evidence type="ECO:0000256" key="1">
    <source>
        <dbReference type="ARBA" id="ARBA00007476"/>
    </source>
</evidence>
<protein>
    <recommendedName>
        <fullName evidence="2">RelA/SpoT domain-containing protein</fullName>
    </recommendedName>
</protein>
<dbReference type="InterPro" id="IPR043519">
    <property type="entry name" value="NT_sf"/>
</dbReference>
<feature type="non-terminal residue" evidence="3">
    <location>
        <position position="1"/>
    </location>
</feature>
<dbReference type="SUPFAM" id="SSF81301">
    <property type="entry name" value="Nucleotidyltransferase"/>
    <property type="match status" value="1"/>
</dbReference>
<dbReference type="Gene3D" id="1.10.3210.10">
    <property type="entry name" value="Hypothetical protein af1432"/>
    <property type="match status" value="1"/>
</dbReference>
<feature type="domain" description="RelA/SpoT" evidence="2">
    <location>
        <begin position="89"/>
        <end position="202"/>
    </location>
</feature>
<dbReference type="SMART" id="SM00954">
    <property type="entry name" value="RelA_SpoT"/>
    <property type="match status" value="1"/>
</dbReference>
<dbReference type="FunFam" id="3.30.460.10:FF:000001">
    <property type="entry name" value="GTP pyrophosphokinase RelA"/>
    <property type="match status" value="1"/>
</dbReference>
<accession>X1IF04</accession>
<dbReference type="Gene3D" id="3.30.460.10">
    <property type="entry name" value="Beta Polymerase, domain 2"/>
    <property type="match status" value="1"/>
</dbReference>
<dbReference type="AlphaFoldDB" id="X1IF04"/>
<gene>
    <name evidence="3" type="ORF">S03H2_40376</name>
</gene>
<dbReference type="GO" id="GO:0005886">
    <property type="term" value="C:plasma membrane"/>
    <property type="evidence" value="ECO:0007669"/>
    <property type="project" value="TreeGrafter"/>
</dbReference>
<name>X1IF04_9ZZZZ</name>
<dbReference type="SUPFAM" id="SSF109604">
    <property type="entry name" value="HD-domain/PDEase-like"/>
    <property type="match status" value="1"/>
</dbReference>
<evidence type="ECO:0000259" key="2">
    <source>
        <dbReference type="SMART" id="SM00954"/>
    </source>
</evidence>
<comment type="caution">
    <text evidence="3">The sequence shown here is derived from an EMBL/GenBank/DDBJ whole genome shotgun (WGS) entry which is preliminary data.</text>
</comment>
<dbReference type="PANTHER" id="PTHR21262:SF31">
    <property type="entry name" value="GTP PYROPHOSPHOKINASE"/>
    <property type="match status" value="1"/>
</dbReference>
<proteinExistence type="inferred from homology"/>
<dbReference type="Gene3D" id="3.30.930.10">
    <property type="entry name" value="Bira Bifunctional Protein, Domain 2"/>
    <property type="match status" value="1"/>
</dbReference>
<dbReference type="InterPro" id="IPR045864">
    <property type="entry name" value="aa-tRNA-synth_II/BPL/LPL"/>
</dbReference>
<sequence>LDVLLPERQRSVAKETLEIYTPLAHRLGIWELKWQLEDLSFRYVEPERYYQIVNLIAAQRAQRESFITQVTQILSRELGKVGLRAEMSGRPKHIYSIHQKMERYSALGKDFDDIHDLQALRVLVDTMPDCYSALGVIHSLWRPLPGEFDDFIANPKPNGYQSLHTVVIYQGRVPLEVQIRTHDMHHIAGYGVAAHWYYIASIFRYERPQAGRYRQHYQFGYEAIGDDDPALDAEVIDMAWQFFLSLNLHPQHLNG</sequence>
<reference evidence="3" key="1">
    <citation type="journal article" date="2014" name="Front. Microbiol.">
        <title>High frequency of phylogenetically diverse reductive dehalogenase-homologous genes in deep subseafloor sedimentary metagenomes.</title>
        <authorList>
            <person name="Kawai M."/>
            <person name="Futagami T."/>
            <person name="Toyoda A."/>
            <person name="Takaki Y."/>
            <person name="Nishi S."/>
            <person name="Hori S."/>
            <person name="Arai W."/>
            <person name="Tsubouchi T."/>
            <person name="Morono Y."/>
            <person name="Uchiyama I."/>
            <person name="Ito T."/>
            <person name="Fujiyama A."/>
            <person name="Inagaki F."/>
            <person name="Takami H."/>
        </authorList>
    </citation>
    <scope>NUCLEOTIDE SEQUENCE</scope>
    <source>
        <strain evidence="3">Expedition CK06-06</strain>
    </source>
</reference>